<dbReference type="PROSITE" id="PS00028">
    <property type="entry name" value="ZINC_FINGER_C2H2_1"/>
    <property type="match status" value="1"/>
</dbReference>
<dbReference type="InterPro" id="IPR036236">
    <property type="entry name" value="Znf_C2H2_sf"/>
</dbReference>
<evidence type="ECO:0000259" key="3">
    <source>
        <dbReference type="PROSITE" id="PS50157"/>
    </source>
</evidence>
<dbReference type="InterPro" id="IPR013087">
    <property type="entry name" value="Znf_C2H2_type"/>
</dbReference>
<evidence type="ECO:0000313" key="4">
    <source>
        <dbReference type="EMBL" id="KAK4544895.1"/>
    </source>
</evidence>
<feature type="region of interest" description="Disordered" evidence="2">
    <location>
        <begin position="96"/>
        <end position="142"/>
    </location>
</feature>
<feature type="domain" description="C2H2-type" evidence="3">
    <location>
        <begin position="24"/>
        <end position="54"/>
    </location>
</feature>
<dbReference type="SUPFAM" id="SSF57667">
    <property type="entry name" value="beta-beta-alpha zinc fingers"/>
    <property type="match status" value="1"/>
</dbReference>
<accession>A0AAV9JK37</accession>
<evidence type="ECO:0000313" key="5">
    <source>
        <dbReference type="Proteomes" id="UP001324427"/>
    </source>
</evidence>
<feature type="compositionally biased region" description="Low complexity" evidence="2">
    <location>
        <begin position="1"/>
        <end position="13"/>
    </location>
</feature>
<evidence type="ECO:0000256" key="2">
    <source>
        <dbReference type="SAM" id="MobiDB-lite"/>
    </source>
</evidence>
<comment type="caution">
    <text evidence="4">The sequence shown here is derived from an EMBL/GenBank/DDBJ whole genome shotgun (WGS) entry which is preliminary data.</text>
</comment>
<keyword evidence="1" id="KW-0479">Metal-binding</keyword>
<dbReference type="InterPro" id="IPR016024">
    <property type="entry name" value="ARM-type_fold"/>
</dbReference>
<dbReference type="PROSITE" id="PS50157">
    <property type="entry name" value="ZINC_FINGER_C2H2_2"/>
    <property type="match status" value="1"/>
</dbReference>
<dbReference type="SUPFAM" id="SSF48371">
    <property type="entry name" value="ARM repeat"/>
    <property type="match status" value="1"/>
</dbReference>
<organism evidence="4 5">
    <name type="scientific">Oleoguttula mirabilis</name>
    <dbReference type="NCBI Taxonomy" id="1507867"/>
    <lineage>
        <taxon>Eukaryota</taxon>
        <taxon>Fungi</taxon>
        <taxon>Dikarya</taxon>
        <taxon>Ascomycota</taxon>
        <taxon>Pezizomycotina</taxon>
        <taxon>Dothideomycetes</taxon>
        <taxon>Dothideomycetidae</taxon>
        <taxon>Mycosphaerellales</taxon>
        <taxon>Teratosphaeriaceae</taxon>
        <taxon>Oleoguttula</taxon>
    </lineage>
</organism>
<dbReference type="Gene3D" id="3.30.160.60">
    <property type="entry name" value="Classic Zinc Finger"/>
    <property type="match status" value="1"/>
</dbReference>
<sequence>MAPSNSSNNNNTTKKSRRGAARPHACTYAGCGSTFSFPGAVQKHINEVHLRLRPFVCVGCGRGFPRKRAMEKEHRCLVLEAENARIIALLQEAAARVAEAEAAEAEEEDDDDDDDDDDMDDDDDDMDDDDEEEDDDDDSSVE</sequence>
<dbReference type="GO" id="GO:0008270">
    <property type="term" value="F:zinc ion binding"/>
    <property type="evidence" value="ECO:0007669"/>
    <property type="project" value="UniProtKB-KW"/>
</dbReference>
<dbReference type="EMBL" id="JAVFHQ010000022">
    <property type="protein sequence ID" value="KAK4544895.1"/>
    <property type="molecule type" value="Genomic_DNA"/>
</dbReference>
<gene>
    <name evidence="4" type="ORF">LTR36_003799</name>
</gene>
<dbReference type="AlphaFoldDB" id="A0AAV9JK37"/>
<keyword evidence="1" id="KW-0862">Zinc</keyword>
<reference evidence="4 5" key="1">
    <citation type="submission" date="2021-11" db="EMBL/GenBank/DDBJ databases">
        <title>Black yeast isolated from Biological Soil Crust.</title>
        <authorList>
            <person name="Kurbessoian T."/>
        </authorList>
    </citation>
    <scope>NUCLEOTIDE SEQUENCE [LARGE SCALE GENOMIC DNA]</scope>
    <source>
        <strain evidence="4 5">CCFEE 5522</strain>
    </source>
</reference>
<feature type="region of interest" description="Disordered" evidence="2">
    <location>
        <begin position="1"/>
        <end position="21"/>
    </location>
</feature>
<protein>
    <recommendedName>
        <fullName evidence="3">C2H2-type domain-containing protein</fullName>
    </recommendedName>
</protein>
<keyword evidence="5" id="KW-1185">Reference proteome</keyword>
<feature type="compositionally biased region" description="Acidic residues" evidence="2">
    <location>
        <begin position="101"/>
        <end position="142"/>
    </location>
</feature>
<keyword evidence="1" id="KW-0863">Zinc-finger</keyword>
<proteinExistence type="predicted"/>
<name>A0AAV9JK37_9PEZI</name>
<evidence type="ECO:0000256" key="1">
    <source>
        <dbReference type="PROSITE-ProRule" id="PRU00042"/>
    </source>
</evidence>
<dbReference type="Proteomes" id="UP001324427">
    <property type="component" value="Unassembled WGS sequence"/>
</dbReference>